<reference evidence="2" key="1">
    <citation type="journal article" date="2020" name="Nature">
        <title>Giant virus diversity and host interactions through global metagenomics.</title>
        <authorList>
            <person name="Schulz F."/>
            <person name="Roux S."/>
            <person name="Paez-Espino D."/>
            <person name="Jungbluth S."/>
            <person name="Walsh D.A."/>
            <person name="Denef V.J."/>
            <person name="McMahon K.D."/>
            <person name="Konstantinidis K.T."/>
            <person name="Eloe-Fadrosh E.A."/>
            <person name="Kyrpides N.C."/>
            <person name="Woyke T."/>
        </authorList>
    </citation>
    <scope>NUCLEOTIDE SEQUENCE</scope>
    <source>
        <strain evidence="2">GVMAG-M-3300023184-17</strain>
    </source>
</reference>
<proteinExistence type="predicted"/>
<evidence type="ECO:0000313" key="2">
    <source>
        <dbReference type="EMBL" id="QHT85412.1"/>
    </source>
</evidence>
<protein>
    <submittedName>
        <fullName evidence="2">Uncharacterized protein</fullName>
    </submittedName>
</protein>
<dbReference type="AlphaFoldDB" id="A0A6C0HY35"/>
<accession>A0A6C0HY35</accession>
<feature type="transmembrane region" description="Helical" evidence="1">
    <location>
        <begin position="673"/>
        <end position="689"/>
    </location>
</feature>
<dbReference type="EMBL" id="MN740041">
    <property type="protein sequence ID" value="QHT85412.1"/>
    <property type="molecule type" value="Genomic_DNA"/>
</dbReference>
<organism evidence="2">
    <name type="scientific">viral metagenome</name>
    <dbReference type="NCBI Taxonomy" id="1070528"/>
    <lineage>
        <taxon>unclassified sequences</taxon>
        <taxon>metagenomes</taxon>
        <taxon>organismal metagenomes</taxon>
    </lineage>
</organism>
<name>A0A6C0HY35_9ZZZZ</name>
<evidence type="ECO:0000256" key="1">
    <source>
        <dbReference type="SAM" id="Phobius"/>
    </source>
</evidence>
<keyword evidence="1" id="KW-1133">Transmembrane helix</keyword>
<keyword evidence="1" id="KW-0472">Membrane</keyword>
<sequence length="691" mass="75862">MDYIDKLKKYVSGKKYANKHIKTPDATGYVTATGVSKQYSSSADYQATAGKNGCPSEFVTLTPKWDELGFPVGSLMIPGQSCGNENKYVQSEPPKTNFDWKYYLQNNPDLGNAGLTTEQQANDHWNTYGKQEGRVPNGTIMASMAALGKIGYVDVDTTLHDVPGTPTGEFKEFLSRSNVTGTQMQDCSRPLPVLKYGVPIVFTQNNQKGSLQSTSLGFGTSSSEFFFRPPPGNDRQGQDIKYGDQVCITSSSSSHTECGWWGCKVASVNSSKQMFFGPGGEKTHTFYIIPPLEQFDLLNTPIKYGFPFMLVYIYKSNVAKVKKGASVNCNSGTEPPGMPGGVYRYSGNNTLQYYPTPEIASSWNPNWGSAVNIDCSTYKLGDTATKFNTASLKNGDAVGCASGKELPNGVQGGIYRYVDDNVLRWYPNPEIASAWDPNWSSRIKWSDCTSYKAGEPMTNVISSNEVPEVPIFAYVSNGKVVFGTVAESNGSNLFSTYYPSTDTSCDLNLLKQMCTDDCKGILHSPSNNTWQKITPSSTYKITTTVQDFYMKEATVNLNDKSCDTGKAQFVESSLFANYPKGGAFKSGGSNQCNIATPLTPYKGDGMDTSEMASYTPSLVTLQQQQEQNTSAMKTKTKQYREVTQGIKNTPTMDTLEQQYLDMTVFDSQHKTNLILWGVISASILAILLIRK</sequence>
<keyword evidence="1" id="KW-0812">Transmembrane</keyword>